<gene>
    <name evidence="10" type="ORF">F8C82_10380</name>
</gene>
<dbReference type="GO" id="GO:0045259">
    <property type="term" value="C:proton-transporting ATP synthase complex"/>
    <property type="evidence" value="ECO:0007669"/>
    <property type="project" value="UniProtKB-KW"/>
</dbReference>
<proteinExistence type="inferred from homology"/>
<dbReference type="EMBL" id="WBVQ01000002">
    <property type="protein sequence ID" value="KAB2816088.1"/>
    <property type="molecule type" value="Genomic_DNA"/>
</dbReference>
<name>A0A6L3ZER0_9FLAO</name>
<keyword evidence="11" id="KW-1185">Reference proteome</keyword>
<evidence type="ECO:0000256" key="7">
    <source>
        <dbReference type="ARBA" id="ARBA00023196"/>
    </source>
</evidence>
<evidence type="ECO:0000256" key="5">
    <source>
        <dbReference type="ARBA" id="ARBA00023065"/>
    </source>
</evidence>
<organism evidence="10 11">
    <name type="scientific">Phaeocystidibacter marisrubri</name>
    <dbReference type="NCBI Taxonomy" id="1577780"/>
    <lineage>
        <taxon>Bacteria</taxon>
        <taxon>Pseudomonadati</taxon>
        <taxon>Bacteroidota</taxon>
        <taxon>Flavobacteriia</taxon>
        <taxon>Flavobacteriales</taxon>
        <taxon>Phaeocystidibacteraceae</taxon>
        <taxon>Phaeocystidibacter</taxon>
    </lineage>
</organism>
<sequence>MYLEIITPEKQIFQGEVDAVQLPGTDGLFQILKNHAPIIATLTSGKVKVNLADNHKTLDHMSGEIIPDTEDDTVIFIDITGGVVEMMNNNIIVLAN</sequence>
<reference evidence="10 11" key="1">
    <citation type="submission" date="2019-10" db="EMBL/GenBank/DDBJ databases">
        <title>Genome sequence of Phaeocystidibacter marisrubri JCM30614 (type strain).</title>
        <authorList>
            <person name="Bowman J.P."/>
        </authorList>
    </citation>
    <scope>NUCLEOTIDE SEQUENCE [LARGE SCALE GENOMIC DNA]</scope>
    <source>
        <strain evidence="10 11">JCM 30614</strain>
    </source>
</reference>
<evidence type="ECO:0000256" key="4">
    <source>
        <dbReference type="ARBA" id="ARBA00022448"/>
    </source>
</evidence>
<dbReference type="GO" id="GO:0046933">
    <property type="term" value="F:proton-transporting ATP synthase activity, rotational mechanism"/>
    <property type="evidence" value="ECO:0007669"/>
    <property type="project" value="InterPro"/>
</dbReference>
<evidence type="ECO:0000256" key="6">
    <source>
        <dbReference type="ARBA" id="ARBA00023136"/>
    </source>
</evidence>
<dbReference type="PANTHER" id="PTHR13822">
    <property type="entry name" value="ATP SYNTHASE DELTA/EPSILON CHAIN"/>
    <property type="match status" value="1"/>
</dbReference>
<dbReference type="Proteomes" id="UP000484164">
    <property type="component" value="Unassembled WGS sequence"/>
</dbReference>
<keyword evidence="6" id="KW-0472">Membrane</keyword>
<evidence type="ECO:0000259" key="9">
    <source>
        <dbReference type="Pfam" id="PF02823"/>
    </source>
</evidence>
<dbReference type="Gene3D" id="2.60.15.10">
    <property type="entry name" value="F0F1 ATP synthase delta/epsilon subunit, N-terminal"/>
    <property type="match status" value="1"/>
</dbReference>
<dbReference type="InterPro" id="IPR001469">
    <property type="entry name" value="ATP_synth_F1_dsu/esu"/>
</dbReference>
<comment type="similarity">
    <text evidence="3">Belongs to the ATPase epsilon chain family.</text>
</comment>
<comment type="subcellular location">
    <subcellularLocation>
        <location evidence="2">Endomembrane system</location>
        <topology evidence="2">Peripheral membrane protein</topology>
    </subcellularLocation>
</comment>
<keyword evidence="4" id="KW-0813">Transport</keyword>
<keyword evidence="8" id="KW-0066">ATP synthesis</keyword>
<evidence type="ECO:0000256" key="8">
    <source>
        <dbReference type="ARBA" id="ARBA00023310"/>
    </source>
</evidence>
<keyword evidence="7" id="KW-0139">CF(1)</keyword>
<feature type="domain" description="ATP synthase F1 complex delta/epsilon subunit N-terminal" evidence="9">
    <location>
        <begin position="1"/>
        <end position="57"/>
    </location>
</feature>
<dbReference type="AlphaFoldDB" id="A0A6L3ZER0"/>
<keyword evidence="5" id="KW-0406">Ion transport</keyword>
<evidence type="ECO:0000256" key="1">
    <source>
        <dbReference type="ARBA" id="ARBA00003543"/>
    </source>
</evidence>
<evidence type="ECO:0000313" key="11">
    <source>
        <dbReference type="Proteomes" id="UP000484164"/>
    </source>
</evidence>
<dbReference type="Pfam" id="PF02823">
    <property type="entry name" value="ATP-synt_DE_N"/>
    <property type="match status" value="1"/>
</dbReference>
<accession>A0A6L3ZER0</accession>
<dbReference type="InterPro" id="IPR020546">
    <property type="entry name" value="ATP_synth_F1_dsu/esu_N"/>
</dbReference>
<dbReference type="CDD" id="cd12152">
    <property type="entry name" value="F1-ATPase_delta"/>
    <property type="match status" value="1"/>
</dbReference>
<dbReference type="RefSeq" id="WP_151693517.1">
    <property type="nucleotide sequence ID" value="NZ_BMGX01000001.1"/>
</dbReference>
<evidence type="ECO:0000313" key="10">
    <source>
        <dbReference type="EMBL" id="KAB2816088.1"/>
    </source>
</evidence>
<comment type="function">
    <text evidence="1">Produces ATP from ADP in the presence of a proton gradient across the membrane.</text>
</comment>
<dbReference type="SUPFAM" id="SSF51344">
    <property type="entry name" value="Epsilon subunit of F1F0-ATP synthase N-terminal domain"/>
    <property type="match status" value="1"/>
</dbReference>
<protein>
    <submittedName>
        <fullName evidence="10">F0F1 ATP synthase subunit epsilon</fullName>
    </submittedName>
</protein>
<comment type="caution">
    <text evidence="10">The sequence shown here is derived from an EMBL/GenBank/DDBJ whole genome shotgun (WGS) entry which is preliminary data.</text>
</comment>
<dbReference type="PANTHER" id="PTHR13822:SF10">
    <property type="entry name" value="ATP SYNTHASE EPSILON CHAIN, CHLOROPLASTIC"/>
    <property type="match status" value="1"/>
</dbReference>
<dbReference type="InterPro" id="IPR036771">
    <property type="entry name" value="ATPsynth_dsu/esu_N"/>
</dbReference>
<evidence type="ECO:0000256" key="2">
    <source>
        <dbReference type="ARBA" id="ARBA00004184"/>
    </source>
</evidence>
<dbReference type="GO" id="GO:0012505">
    <property type="term" value="C:endomembrane system"/>
    <property type="evidence" value="ECO:0007669"/>
    <property type="project" value="UniProtKB-SubCell"/>
</dbReference>
<evidence type="ECO:0000256" key="3">
    <source>
        <dbReference type="ARBA" id="ARBA00005712"/>
    </source>
</evidence>
<dbReference type="OrthoDB" id="5294255at2"/>